<dbReference type="AlphaFoldDB" id="A0A231GY43"/>
<accession>A0A231GY43</accession>
<dbReference type="Pfam" id="PF00583">
    <property type="entry name" value="Acetyltransf_1"/>
    <property type="match status" value="1"/>
</dbReference>
<dbReference type="PANTHER" id="PTHR43877">
    <property type="entry name" value="AMINOALKYLPHOSPHONATE N-ACETYLTRANSFERASE-RELATED-RELATED"/>
    <property type="match status" value="1"/>
</dbReference>
<evidence type="ECO:0000259" key="3">
    <source>
        <dbReference type="PROSITE" id="PS51186"/>
    </source>
</evidence>
<dbReference type="GO" id="GO:0035447">
    <property type="term" value="F:mycothiol synthase activity"/>
    <property type="evidence" value="ECO:0007669"/>
    <property type="project" value="UniProtKB-EC"/>
</dbReference>
<dbReference type="Gene3D" id="3.40.630.30">
    <property type="match status" value="1"/>
</dbReference>
<dbReference type="PROSITE" id="PS51186">
    <property type="entry name" value="GNAT"/>
    <property type="match status" value="1"/>
</dbReference>
<reference evidence="4 5" key="1">
    <citation type="submission" date="2017-07" db="EMBL/GenBank/DDBJ databases">
        <title>First draft Genome Sequence of Nocardia cerradoensis isolated from human infection.</title>
        <authorList>
            <person name="Carrasco G."/>
        </authorList>
    </citation>
    <scope>NUCLEOTIDE SEQUENCE [LARGE SCALE GENOMIC DNA]</scope>
    <source>
        <strain evidence="4 5">CNM20130759</strain>
    </source>
</reference>
<feature type="domain" description="N-acetyltransferase" evidence="3">
    <location>
        <begin position="11"/>
        <end position="164"/>
    </location>
</feature>
<dbReference type="EMBL" id="NGAF01000019">
    <property type="protein sequence ID" value="OXR41519.1"/>
    <property type="molecule type" value="Genomic_DNA"/>
</dbReference>
<evidence type="ECO:0000256" key="1">
    <source>
        <dbReference type="ARBA" id="ARBA00022679"/>
    </source>
</evidence>
<name>A0A231GY43_9NOCA</name>
<comment type="caution">
    <text evidence="4">The sequence shown here is derived from an EMBL/GenBank/DDBJ whole genome shotgun (WGS) entry which is preliminary data.</text>
</comment>
<organism evidence="4 5">
    <name type="scientific">Nocardia cerradoensis</name>
    <dbReference type="NCBI Taxonomy" id="85688"/>
    <lineage>
        <taxon>Bacteria</taxon>
        <taxon>Bacillati</taxon>
        <taxon>Actinomycetota</taxon>
        <taxon>Actinomycetes</taxon>
        <taxon>Mycobacteriales</taxon>
        <taxon>Nocardiaceae</taxon>
        <taxon>Nocardia</taxon>
    </lineage>
</organism>
<dbReference type="InterPro" id="IPR050832">
    <property type="entry name" value="Bact_Acetyltransf"/>
</dbReference>
<gene>
    <name evidence="4" type="primary">mshD_7</name>
    <name evidence="4" type="ORF">B7C42_06411</name>
</gene>
<dbReference type="EC" id="2.3.1.189" evidence="4"/>
<evidence type="ECO:0000313" key="4">
    <source>
        <dbReference type="EMBL" id="OXR41519.1"/>
    </source>
</evidence>
<evidence type="ECO:0000256" key="2">
    <source>
        <dbReference type="ARBA" id="ARBA00023315"/>
    </source>
</evidence>
<keyword evidence="1 4" id="KW-0808">Transferase</keyword>
<keyword evidence="5" id="KW-1185">Reference proteome</keyword>
<keyword evidence="2 4" id="KW-0012">Acyltransferase</keyword>
<evidence type="ECO:0000313" key="5">
    <source>
        <dbReference type="Proteomes" id="UP000215506"/>
    </source>
</evidence>
<dbReference type="Proteomes" id="UP000215506">
    <property type="component" value="Unassembled WGS sequence"/>
</dbReference>
<dbReference type="SUPFAM" id="SSF55729">
    <property type="entry name" value="Acyl-CoA N-acyltransferases (Nat)"/>
    <property type="match status" value="1"/>
</dbReference>
<dbReference type="PANTHER" id="PTHR43877:SF2">
    <property type="entry name" value="AMINOALKYLPHOSPHONATE N-ACETYLTRANSFERASE-RELATED"/>
    <property type="match status" value="1"/>
</dbReference>
<dbReference type="InterPro" id="IPR016181">
    <property type="entry name" value="Acyl_CoA_acyltransferase"/>
</dbReference>
<dbReference type="InterPro" id="IPR000182">
    <property type="entry name" value="GNAT_dom"/>
</dbReference>
<protein>
    <submittedName>
        <fullName evidence="4">Mycothiol acetyltransferase</fullName>
        <ecNumber evidence="4">2.3.1.189</ecNumber>
    </submittedName>
</protein>
<proteinExistence type="predicted"/>
<dbReference type="CDD" id="cd04301">
    <property type="entry name" value="NAT_SF"/>
    <property type="match status" value="1"/>
</dbReference>
<sequence length="178" mass="18751">MGCGAHPGEVILVEPMSGPADAAAFKELNLEWITSLFGVEPADLATLDNPQQIVADGGQVLIARDGADRVGCVALVAEDPGVFEISKMAVAPRARGAGIGRLLLNAAIDHARASGATSLFLASNGRLADAVHLYESVGFVHVPPEELRPIPYDRADVFMKFDLAHQISAVLTLRETIS</sequence>